<feature type="domain" description="Tudor" evidence="2">
    <location>
        <begin position="446"/>
        <end position="504"/>
    </location>
</feature>
<dbReference type="Pfam" id="PF00567">
    <property type="entry name" value="TUDOR"/>
    <property type="match status" value="3"/>
</dbReference>
<dbReference type="SUPFAM" id="SSF63748">
    <property type="entry name" value="Tudor/PWWP/MBT"/>
    <property type="match status" value="3"/>
</dbReference>
<dbReference type="PANTHER" id="PTHR16442">
    <property type="entry name" value="RING FINGER PROTEIN 17"/>
    <property type="match status" value="1"/>
</dbReference>
<dbReference type="InterPro" id="IPR035437">
    <property type="entry name" value="SNase_OB-fold_sf"/>
</dbReference>
<feature type="domain" description="Tudor" evidence="2">
    <location>
        <begin position="909"/>
        <end position="966"/>
    </location>
</feature>
<dbReference type="Gene3D" id="2.30.30.140">
    <property type="match status" value="5"/>
</dbReference>
<dbReference type="STRING" id="30732.ENSOMEP00000008656"/>
<protein>
    <recommendedName>
        <fullName evidence="2">Tudor domain-containing protein</fullName>
    </recommendedName>
</protein>
<feature type="region of interest" description="Disordered" evidence="1">
    <location>
        <begin position="792"/>
        <end position="838"/>
    </location>
</feature>
<evidence type="ECO:0000313" key="3">
    <source>
        <dbReference type="Ensembl" id="ENSOMEP00000008656.1"/>
    </source>
</evidence>
<dbReference type="OMA" id="XFRSQSP"/>
<organism evidence="3 4">
    <name type="scientific">Oryzias melastigma</name>
    <name type="common">Marine medaka</name>
    <dbReference type="NCBI Taxonomy" id="30732"/>
    <lineage>
        <taxon>Eukaryota</taxon>
        <taxon>Metazoa</taxon>
        <taxon>Chordata</taxon>
        <taxon>Craniata</taxon>
        <taxon>Vertebrata</taxon>
        <taxon>Euteleostomi</taxon>
        <taxon>Actinopterygii</taxon>
        <taxon>Neopterygii</taxon>
        <taxon>Teleostei</taxon>
        <taxon>Neoteleostei</taxon>
        <taxon>Acanthomorphata</taxon>
        <taxon>Ovalentaria</taxon>
        <taxon>Atherinomorphae</taxon>
        <taxon>Beloniformes</taxon>
        <taxon>Adrianichthyidae</taxon>
        <taxon>Oryziinae</taxon>
        <taxon>Oryzias</taxon>
    </lineage>
</organism>
<dbReference type="PaxDb" id="30732-ENSOMEP00000008656"/>
<evidence type="ECO:0000313" key="4">
    <source>
        <dbReference type="Proteomes" id="UP000261560"/>
    </source>
</evidence>
<dbReference type="PANTHER" id="PTHR16442:SF1">
    <property type="entry name" value="RING FINGER PROTEIN 17"/>
    <property type="match status" value="1"/>
</dbReference>
<proteinExistence type="predicted"/>
<evidence type="ECO:0000259" key="2">
    <source>
        <dbReference type="PROSITE" id="PS50304"/>
    </source>
</evidence>
<reference evidence="3" key="2">
    <citation type="submission" date="2025-09" db="UniProtKB">
        <authorList>
            <consortium name="Ensembl"/>
        </authorList>
    </citation>
    <scope>IDENTIFICATION</scope>
</reference>
<reference evidence="3" key="1">
    <citation type="submission" date="2025-08" db="UniProtKB">
        <authorList>
            <consortium name="Ensembl"/>
        </authorList>
    </citation>
    <scope>IDENTIFICATION</scope>
</reference>
<dbReference type="FunFam" id="2.30.30.140:FF:000018">
    <property type="entry name" value="Serine/threonine-protein kinase 31"/>
    <property type="match status" value="1"/>
</dbReference>
<accession>A0A3B3BSJ7</accession>
<sequence>LPADGVLGLQEESSIIGVIYTALTDGLTEQLKAEKARLEMEINQAADKALCTIQKWKTVQINEQTELETKFFTSQPMLSHIQERIKSLKKAMEMARELRRVPFLEQYCVLDKLLETLRAPVESFDLKCISLGSRMRFVFLPLLCLLCFVDSKCVVVVSHIVSPAHFYVRHVADRLESEILSRKIHNLCSGSGCSFAPGDSIETQSLIFVLSYKKQWCRSKVIEIFQKGCTERVKICPVTQLAMVYVFSLDFGFCRKVTIQSEDETPEGTLKVVNEKLRKICEDVKLELSGFVPQAIRCSLKDLVPYDLSKGWDNKALVAFRAVTGSAALEMQPLGRDRDALLVDLKKIPMDQYSDIPISIREHLVFNEVARFYYPVISDRRALRYYPPVYPKVNTELSAVVCHINNPGDFYVQAVDSMESLLLSARLQDCYNAPDVLEDEELKVYCPEIGQPCVARFEENLWYRAQVIGCPRASKVEVLYVDFGNKKIIPVSDLRKIKEEFFMLPAMATPCCLADVIPLDGKTWSEACTSRFIALTYQKLVLIFVTVYRSTPIVVQVFENDEARANIAEVLVQEELACCKPLIYDLELLNLQIHQRSPDQLKDLAVRISHVCSPSSFHVRFTQYDTQLQRIGEKVKSECELSEPQEVAWKADMFCAAFINEVWERGQICADVTSTDIAEVRLCDHGNTEKLHVSNLRPLPSSLIGSMALECCLDDIRPAGGQSGWTATAVDLFSLYVKGAVAVITIKELTEERPVPITLFCSNKVGQYVSMSDFLVREGLALWKRKPRDAVIQKPEESDVNSPTTDTQPDEKESSTSLRMLPKASLQGTPTPPKPSPRFLMTPAKVIAHTSLYNAPELPCRGHVQMTVTAVGDDGLIYARTEDLECQLQQLCERIQQTWQTLPKPKPYTWKSVLGCAVFGSDMLWYRGQILSVLGGNVEVQYVDHGFVENIPMAHVYPVLLCADVPQLCIPCQLHAINPLGGRWQEYAVAFMRELLQNRFVDDVPSDPRGPLTVQIFLDGLNLNDILCHHSHGSVDPAVLTLFNAIFFPFLCVCIQGLVETLEPMLGPFVSPNPPQEGEHFKVKVKHLHTPNELFLWPLEGPLDSKVEGETLQEALARINANISALPHLTCFNRGYPCLAEYRDGKYYRAKLLQITSLEPVTLLSLKTSCAQSLIAASTSAHPTSKSRRIFTLT</sequence>
<dbReference type="Gene3D" id="2.40.50.90">
    <property type="match status" value="4"/>
</dbReference>
<feature type="domain" description="Tudor" evidence="2">
    <location>
        <begin position="648"/>
        <end position="706"/>
    </location>
</feature>
<keyword evidence="4" id="KW-1185">Reference proteome</keyword>
<name>A0A3B3BSJ7_ORYME</name>
<evidence type="ECO:0000256" key="1">
    <source>
        <dbReference type="SAM" id="MobiDB-lite"/>
    </source>
</evidence>
<dbReference type="GeneTree" id="ENSGT00940000157559"/>
<dbReference type="Ensembl" id="ENSOMET00000002078.1">
    <property type="protein sequence ID" value="ENSOMEP00000008656.1"/>
    <property type="gene ID" value="ENSOMEG00000009891.1"/>
</dbReference>
<dbReference type="PROSITE" id="PS50304">
    <property type="entry name" value="TUDOR"/>
    <property type="match status" value="3"/>
</dbReference>
<dbReference type="SMART" id="SM00333">
    <property type="entry name" value="TUDOR"/>
    <property type="match status" value="3"/>
</dbReference>
<dbReference type="Proteomes" id="UP000261560">
    <property type="component" value="Unplaced"/>
</dbReference>
<dbReference type="InterPro" id="IPR002999">
    <property type="entry name" value="Tudor"/>
</dbReference>
<dbReference type="AlphaFoldDB" id="A0A3B3BSJ7"/>